<sequence>MLNLAMALLAFLVLTAFLAILVIHVPRTDLIVVIGVTVLLAAYDLYTSFKPRR</sequence>
<dbReference type="STRING" id="336292.SAMN05660710_02172"/>
<reference evidence="2 3" key="1">
    <citation type="submission" date="2016-10" db="EMBL/GenBank/DDBJ databases">
        <authorList>
            <person name="de Groot N.N."/>
        </authorList>
    </citation>
    <scope>NUCLEOTIDE SEQUENCE [LARGE SCALE GENOMIC DNA]</scope>
    <source>
        <strain evidence="2 3">CGMCC 1.8925</strain>
    </source>
</reference>
<keyword evidence="1" id="KW-1133">Transmembrane helix</keyword>
<organism evidence="2 3">
    <name type="scientific">Paracoccus tibetensis</name>
    <dbReference type="NCBI Taxonomy" id="336292"/>
    <lineage>
        <taxon>Bacteria</taxon>
        <taxon>Pseudomonadati</taxon>
        <taxon>Pseudomonadota</taxon>
        <taxon>Alphaproteobacteria</taxon>
        <taxon>Rhodobacterales</taxon>
        <taxon>Paracoccaceae</taxon>
        <taxon>Paracoccus</taxon>
    </lineage>
</organism>
<evidence type="ECO:0000313" key="2">
    <source>
        <dbReference type="EMBL" id="SCY62761.1"/>
    </source>
</evidence>
<keyword evidence="3" id="KW-1185">Reference proteome</keyword>
<gene>
    <name evidence="2" type="ORF">SAMN05660710_02172</name>
</gene>
<dbReference type="AlphaFoldDB" id="A0A1G5HGG5"/>
<protein>
    <submittedName>
        <fullName evidence="2">Uncharacterized protein</fullName>
    </submittedName>
</protein>
<proteinExistence type="predicted"/>
<dbReference type="EMBL" id="FMVT01000006">
    <property type="protein sequence ID" value="SCY62761.1"/>
    <property type="molecule type" value="Genomic_DNA"/>
</dbReference>
<evidence type="ECO:0000256" key="1">
    <source>
        <dbReference type="SAM" id="Phobius"/>
    </source>
</evidence>
<name>A0A1G5HGG5_9RHOB</name>
<evidence type="ECO:0000313" key="3">
    <source>
        <dbReference type="Proteomes" id="UP000199502"/>
    </source>
</evidence>
<keyword evidence="1" id="KW-0472">Membrane</keyword>
<accession>A0A1G5HGG5</accession>
<keyword evidence="1" id="KW-0812">Transmembrane</keyword>
<feature type="transmembrane region" description="Helical" evidence="1">
    <location>
        <begin position="29"/>
        <end position="46"/>
    </location>
</feature>
<dbReference type="Proteomes" id="UP000199502">
    <property type="component" value="Unassembled WGS sequence"/>
</dbReference>